<sequence length="80" mass="8825">MEKDWVKVFDSPQGFRAEMVKGMLIDNGISAIYLSKQSSAFQQMLGGLGEVYVHISQKAAAETLIREAGEAAEDNIENNF</sequence>
<evidence type="ECO:0000259" key="1">
    <source>
        <dbReference type="Pfam" id="PF09413"/>
    </source>
</evidence>
<evidence type="ECO:0000313" key="3">
    <source>
        <dbReference type="Proteomes" id="UP001162741"/>
    </source>
</evidence>
<gene>
    <name evidence="2" type="ORF">MKQ68_21850</name>
</gene>
<feature type="domain" description="DUF2007" evidence="1">
    <location>
        <begin position="5"/>
        <end position="69"/>
    </location>
</feature>
<keyword evidence="3" id="KW-1185">Reference proteome</keyword>
<reference evidence="2" key="1">
    <citation type="submission" date="2022-10" db="EMBL/GenBank/DDBJ databases">
        <title>Chitinophaga sp. nov., isolated from soil.</title>
        <authorList>
            <person name="Jeon C.O."/>
        </authorList>
    </citation>
    <scope>NUCLEOTIDE SEQUENCE</scope>
    <source>
        <strain evidence="2">R8</strain>
    </source>
</reference>
<dbReference type="Pfam" id="PF09413">
    <property type="entry name" value="DUF2007"/>
    <property type="match status" value="1"/>
</dbReference>
<dbReference type="EMBL" id="CP107006">
    <property type="protein sequence ID" value="UYQ92726.1"/>
    <property type="molecule type" value="Genomic_DNA"/>
</dbReference>
<accession>A0ABY6J2Z4</accession>
<protein>
    <submittedName>
        <fullName evidence="2">DUF2007 domain-containing protein</fullName>
    </submittedName>
</protein>
<organism evidence="2 3">
    <name type="scientific">Chitinophaga horti</name>
    <dbReference type="NCBI Taxonomy" id="2920382"/>
    <lineage>
        <taxon>Bacteria</taxon>
        <taxon>Pseudomonadati</taxon>
        <taxon>Bacteroidota</taxon>
        <taxon>Chitinophagia</taxon>
        <taxon>Chitinophagales</taxon>
        <taxon>Chitinophagaceae</taxon>
        <taxon>Chitinophaga</taxon>
    </lineage>
</organism>
<name>A0ABY6J2Z4_9BACT</name>
<evidence type="ECO:0000313" key="2">
    <source>
        <dbReference type="EMBL" id="UYQ92726.1"/>
    </source>
</evidence>
<proteinExistence type="predicted"/>
<dbReference type="RefSeq" id="WP_264280941.1">
    <property type="nucleotide sequence ID" value="NZ_CP107006.1"/>
</dbReference>
<dbReference type="Proteomes" id="UP001162741">
    <property type="component" value="Chromosome"/>
</dbReference>
<dbReference type="InterPro" id="IPR018551">
    <property type="entry name" value="DUF2007"/>
</dbReference>